<dbReference type="Pfam" id="PF00300">
    <property type="entry name" value="His_Phos_1"/>
    <property type="match status" value="1"/>
</dbReference>
<dbReference type="PANTHER" id="PTHR47623:SF1">
    <property type="entry name" value="OS09G0287300 PROTEIN"/>
    <property type="match status" value="1"/>
</dbReference>
<evidence type="ECO:0000313" key="2">
    <source>
        <dbReference type="Proteomes" id="UP001149821"/>
    </source>
</evidence>
<dbReference type="Gene3D" id="3.40.50.1240">
    <property type="entry name" value="Phosphoglycerate mutase-like"/>
    <property type="match status" value="1"/>
</dbReference>
<dbReference type="RefSeq" id="WP_274143897.1">
    <property type="nucleotide sequence ID" value="NZ_JAJUBB010000016.1"/>
</dbReference>
<dbReference type="InterPro" id="IPR029033">
    <property type="entry name" value="His_PPase_superfam"/>
</dbReference>
<name>A0ABT5QQC4_9GAMM</name>
<dbReference type="SUPFAM" id="SSF53254">
    <property type="entry name" value="Phosphoglycerate mutase-like"/>
    <property type="match status" value="1"/>
</dbReference>
<gene>
    <name evidence="1" type="ORF">LRP49_18640</name>
</gene>
<dbReference type="InterPro" id="IPR013078">
    <property type="entry name" value="His_Pase_superF_clade-1"/>
</dbReference>
<sequence length="163" mass="18274">MKLLFLVRHAKSCWKDASLNDHDRPLNARGRRNAPQMGKRLAAWQMAPSLIVSSTALRARETARLIASELSASAPIIDESADVYTEAWRDLVRVIEGFDDVNQRVMLIGHNPALNQLITSLPFTIDNLPTCGVVVVALHDTKWSSWSSAKKQVLFLDYPKRLP</sequence>
<dbReference type="EMBL" id="JAJUBB010000016">
    <property type="protein sequence ID" value="MDD1783189.1"/>
    <property type="molecule type" value="Genomic_DNA"/>
</dbReference>
<proteinExistence type="predicted"/>
<comment type="caution">
    <text evidence="1">The sequence shown here is derived from an EMBL/GenBank/DDBJ whole genome shotgun (WGS) entry which is preliminary data.</text>
</comment>
<accession>A0ABT5QQC4</accession>
<dbReference type="SMART" id="SM00855">
    <property type="entry name" value="PGAM"/>
    <property type="match status" value="1"/>
</dbReference>
<dbReference type="CDD" id="cd07040">
    <property type="entry name" value="HP"/>
    <property type="match status" value="1"/>
</dbReference>
<dbReference type="Proteomes" id="UP001149821">
    <property type="component" value="Unassembled WGS sequence"/>
</dbReference>
<organism evidence="1 2">
    <name type="scientific">Enterovibrio qingdaonensis</name>
    <dbReference type="NCBI Taxonomy" id="2899818"/>
    <lineage>
        <taxon>Bacteria</taxon>
        <taxon>Pseudomonadati</taxon>
        <taxon>Pseudomonadota</taxon>
        <taxon>Gammaproteobacteria</taxon>
        <taxon>Vibrionales</taxon>
        <taxon>Vibrionaceae</taxon>
        <taxon>Enterovibrio</taxon>
    </lineage>
</organism>
<keyword evidence="2" id="KW-1185">Reference proteome</keyword>
<reference evidence="1" key="1">
    <citation type="submission" date="2021-12" db="EMBL/GenBank/DDBJ databases">
        <title>Enterovibrio ZSDZ35 sp. nov. and Enterovibrio ZSDZ42 sp. nov., isolated from coastal seawater in Qingdao.</title>
        <authorList>
            <person name="Zhang P."/>
        </authorList>
    </citation>
    <scope>NUCLEOTIDE SEQUENCE</scope>
    <source>
        <strain evidence="1">ZSDZ35</strain>
    </source>
</reference>
<protein>
    <submittedName>
        <fullName evidence="1">Histidine phosphatase family protein</fullName>
    </submittedName>
</protein>
<dbReference type="PANTHER" id="PTHR47623">
    <property type="entry name" value="OS09G0287300 PROTEIN"/>
    <property type="match status" value="1"/>
</dbReference>
<evidence type="ECO:0000313" key="1">
    <source>
        <dbReference type="EMBL" id="MDD1783189.1"/>
    </source>
</evidence>